<protein>
    <submittedName>
        <fullName evidence="2">Membrane protein</fullName>
    </submittedName>
</protein>
<evidence type="ECO:0000256" key="1">
    <source>
        <dbReference type="SAM" id="Phobius"/>
    </source>
</evidence>
<evidence type="ECO:0000313" key="2">
    <source>
        <dbReference type="EMBL" id="AIZ36150.1"/>
    </source>
</evidence>
<sequence length="238" mass="27741">MELIRYLNAYFAFSFLGWVWESIYCTIDARKWQNRGFLYGPLCPIYGFGSILGLIFYDLISMGKISHLSWWQIFIMGFFASMILEYPTSYVLEKLFHARWWDYSDMPLNINGRTCAITSIGFGIGAIIIMEFFIPLFEKIYVTIPNSIAIALAVILIAIHSSDFTLTVSGLTNFQRNIAELEEEFQDRMTSTVDKIFERHSKLYGRTLSRIASFRMSESRNMIADRLVKLMRESKRKK</sequence>
<gene>
    <name evidence="2" type="ORF">NW74_01660</name>
</gene>
<feature type="transmembrane region" description="Helical" evidence="1">
    <location>
        <begin position="37"/>
        <end position="57"/>
    </location>
</feature>
<proteinExistence type="predicted"/>
<dbReference type="Pfam" id="PF06541">
    <property type="entry name" value="ABC_trans_CmpB"/>
    <property type="match status" value="1"/>
</dbReference>
<accession>A0A0B4S0B7</accession>
<evidence type="ECO:0000313" key="3">
    <source>
        <dbReference type="Proteomes" id="UP000031386"/>
    </source>
</evidence>
<dbReference type="InterPro" id="IPR010540">
    <property type="entry name" value="CmpB_TMEM229"/>
</dbReference>
<keyword evidence="1" id="KW-0472">Membrane</keyword>
<keyword evidence="1" id="KW-0812">Transmembrane</keyword>
<reference evidence="2 3" key="1">
    <citation type="submission" date="2014-10" db="EMBL/GenBank/DDBJ databases">
        <title>Complete genome sequence of Parvimonas micra KCOM 1535 (= ChDC B708).</title>
        <authorList>
            <person name="Kook J.-K."/>
            <person name="Park S.-N."/>
            <person name="Lim Y.K."/>
            <person name="Roh H."/>
        </authorList>
    </citation>
    <scope>NUCLEOTIDE SEQUENCE [LARGE SCALE GENOMIC DNA]</scope>
    <source>
        <strain evidence="3">KCOM 1535 / ChDC B708</strain>
    </source>
</reference>
<feature type="transmembrane region" description="Helical" evidence="1">
    <location>
        <begin position="113"/>
        <end position="134"/>
    </location>
</feature>
<feature type="transmembrane region" description="Helical" evidence="1">
    <location>
        <begin position="69"/>
        <end position="92"/>
    </location>
</feature>
<name>A0A0B4S0B7_9FIRM</name>
<dbReference type="RefSeq" id="WP_041953555.1">
    <property type="nucleotide sequence ID" value="NZ_CP009761.1"/>
</dbReference>
<keyword evidence="3" id="KW-1185">Reference proteome</keyword>
<dbReference type="EMBL" id="CP009761">
    <property type="protein sequence ID" value="AIZ36150.1"/>
    <property type="molecule type" value="Genomic_DNA"/>
</dbReference>
<organism evidence="2 3">
    <name type="scientific">Parvimonas micra</name>
    <dbReference type="NCBI Taxonomy" id="33033"/>
    <lineage>
        <taxon>Bacteria</taxon>
        <taxon>Bacillati</taxon>
        <taxon>Bacillota</taxon>
        <taxon>Tissierellia</taxon>
        <taxon>Tissierellales</taxon>
        <taxon>Peptoniphilaceae</taxon>
        <taxon>Parvimonas</taxon>
    </lineage>
</organism>
<dbReference type="Proteomes" id="UP000031386">
    <property type="component" value="Chromosome"/>
</dbReference>
<dbReference type="AlphaFoldDB" id="A0A0B4S0B7"/>
<feature type="transmembrane region" description="Helical" evidence="1">
    <location>
        <begin position="6"/>
        <end position="25"/>
    </location>
</feature>
<dbReference type="KEGG" id="pmic:NW74_01660"/>
<keyword evidence="1" id="KW-1133">Transmembrane helix</keyword>
<dbReference type="STRING" id="33033.NW74_01660"/>
<dbReference type="OrthoDB" id="9789229at2"/>